<dbReference type="PANTHER" id="PTHR11070:SF45">
    <property type="entry name" value="DNA 3'-5' HELICASE"/>
    <property type="match status" value="1"/>
</dbReference>
<keyword evidence="2 9" id="KW-0378">Hydrolase</keyword>
<comment type="catalytic activity">
    <reaction evidence="6">
        <text>Couples ATP hydrolysis with the unwinding of duplex DNA by translocating in the 3'-5' direction.</text>
        <dbReference type="EC" id="5.6.2.4"/>
    </reaction>
</comment>
<dbReference type="Pfam" id="PF00580">
    <property type="entry name" value="UvrD-helicase"/>
    <property type="match status" value="1"/>
</dbReference>
<keyword evidence="3 9" id="KW-0347">Helicase</keyword>
<dbReference type="PROSITE" id="PS51198">
    <property type="entry name" value="UVRD_HELICASE_ATP_BIND"/>
    <property type="match status" value="1"/>
</dbReference>
<protein>
    <recommendedName>
        <fullName evidence="7">DNA 3'-5' helicase</fullName>
        <ecNumber evidence="7">5.6.2.4</ecNumber>
    </recommendedName>
</protein>
<keyword evidence="11" id="KW-0269">Exonuclease</keyword>
<dbReference type="EMBL" id="JASNGB010000022">
    <property type="protein sequence ID" value="MDL2343411.1"/>
    <property type="molecule type" value="Genomic_DNA"/>
</dbReference>
<sequence>MQYTVSTRFLADLRSPPVEPLQKTILNTIRKLAFTPEASGLQVRRLQFSDAWYCRVNDNWRMVFRWGERRRPILLRVVPHKIFDHLSEQDLTIHALHDLNVDADPTDASRTQVTFERPAHWGGVRTGTPPLAGFTTHQLRLLGVPAGLARTLRDAPTLDDVLAVPGLPDTTRTWLEALATDPNEPLSDPFRVFKEATLEQLEDFASGHLRDLLLKLTDDQVLHVRRPFTGAMLLKGVAGSGKTTVGLHRALQLSQAGRRVLFLTFNPVLKAVTQSLMAGMVETLPATLQVMDYRTWVLDQAAAAGRGAMPISRDEALQLMEDVLPTVRASNASAVLKRPSSFFVDEVERVIKGFGLIGLDDYLTTPRYGRKTALSALARTAVWQVVDAYNARLRAAGQLDWGDVVMHVYHHLLSQPTDTVDDVIIDEAQDLTPIDLRTLQRLTRGPSSEHKSVLVLGDAAQTLYSRGFSWRQVGLDLRGRSFALHINHRNTREIVHTASELVSRNTHLKEHGELLPMTAVARSGPKPILMLFETAHAQRAFVIEEITRFREENLLRLHDIAIVAGHDEVAREYAHATAQRGIPVDRWDEHDPDVDVLRESVKVMTIQTAKGLEFPVVFLVGLTSDLSPSPSTTKETDERDILIERSRMFLYVGLTRSADLLYVLAEQNNATPFLNELDAVDLRTPC</sequence>
<dbReference type="CDD" id="cd18807">
    <property type="entry name" value="SF1_C_UvrD"/>
    <property type="match status" value="1"/>
</dbReference>
<keyword evidence="12" id="KW-1185">Reference proteome</keyword>
<accession>A0ABT7JED7</accession>
<evidence type="ECO:0000256" key="4">
    <source>
        <dbReference type="ARBA" id="ARBA00022840"/>
    </source>
</evidence>
<keyword evidence="5" id="KW-0413">Isomerase</keyword>
<dbReference type="InterPro" id="IPR000212">
    <property type="entry name" value="DNA_helicase_UvrD/REP"/>
</dbReference>
<evidence type="ECO:0000256" key="5">
    <source>
        <dbReference type="ARBA" id="ARBA00023235"/>
    </source>
</evidence>
<dbReference type="Gene3D" id="3.40.50.300">
    <property type="entry name" value="P-loop containing nucleotide triphosphate hydrolases"/>
    <property type="match status" value="2"/>
</dbReference>
<feature type="domain" description="UvrD-like helicase ATP-binding" evidence="10">
    <location>
        <begin position="215"/>
        <end position="524"/>
    </location>
</feature>
<dbReference type="InterPro" id="IPR027417">
    <property type="entry name" value="P-loop_NTPase"/>
</dbReference>
<evidence type="ECO:0000256" key="7">
    <source>
        <dbReference type="ARBA" id="ARBA00034808"/>
    </source>
</evidence>
<gene>
    <name evidence="11" type="ORF">QOL99_04510</name>
</gene>
<keyword evidence="11" id="KW-0540">Nuclease</keyword>
<dbReference type="SUPFAM" id="SSF143011">
    <property type="entry name" value="RelE-like"/>
    <property type="match status" value="1"/>
</dbReference>
<dbReference type="SUPFAM" id="SSF52540">
    <property type="entry name" value="P-loop containing nucleoside triphosphate hydrolases"/>
    <property type="match status" value="1"/>
</dbReference>
<evidence type="ECO:0000259" key="10">
    <source>
        <dbReference type="PROSITE" id="PS51198"/>
    </source>
</evidence>
<evidence type="ECO:0000313" key="11">
    <source>
        <dbReference type="EMBL" id="MDL2343411.1"/>
    </source>
</evidence>
<dbReference type="InterPro" id="IPR014017">
    <property type="entry name" value="DNA_helicase_UvrD-like_C"/>
</dbReference>
<dbReference type="GO" id="GO:0004527">
    <property type="term" value="F:exonuclease activity"/>
    <property type="evidence" value="ECO:0007669"/>
    <property type="project" value="UniProtKB-KW"/>
</dbReference>
<keyword evidence="4 9" id="KW-0067">ATP-binding</keyword>
<proteinExistence type="predicted"/>
<name>A0ABT7JED7_9DEIO</name>
<dbReference type="Pfam" id="PF13361">
    <property type="entry name" value="UvrD_C"/>
    <property type="match status" value="2"/>
</dbReference>
<evidence type="ECO:0000256" key="9">
    <source>
        <dbReference type="PROSITE-ProRule" id="PRU00560"/>
    </source>
</evidence>
<evidence type="ECO:0000256" key="1">
    <source>
        <dbReference type="ARBA" id="ARBA00022741"/>
    </source>
</evidence>
<organism evidence="11 12">
    <name type="scientific">Deinococcus rhizophilus</name>
    <dbReference type="NCBI Taxonomy" id="3049544"/>
    <lineage>
        <taxon>Bacteria</taxon>
        <taxon>Thermotogati</taxon>
        <taxon>Deinococcota</taxon>
        <taxon>Deinococci</taxon>
        <taxon>Deinococcales</taxon>
        <taxon>Deinococcaceae</taxon>
        <taxon>Deinococcus</taxon>
    </lineage>
</organism>
<reference evidence="11 12" key="1">
    <citation type="submission" date="2023-05" db="EMBL/GenBank/DDBJ databases">
        <authorList>
            <person name="Gao F."/>
        </authorList>
    </citation>
    <scope>NUCLEOTIDE SEQUENCE [LARGE SCALE GENOMIC DNA]</scope>
    <source>
        <strain evidence="11 12">MIMF12</strain>
    </source>
</reference>
<dbReference type="InterPro" id="IPR014016">
    <property type="entry name" value="UvrD-like_ATP-bd"/>
</dbReference>
<keyword evidence="1 9" id="KW-0547">Nucleotide-binding</keyword>
<evidence type="ECO:0000256" key="8">
    <source>
        <dbReference type="ARBA" id="ARBA00048988"/>
    </source>
</evidence>
<dbReference type="Proteomes" id="UP001302059">
    <property type="component" value="Unassembled WGS sequence"/>
</dbReference>
<evidence type="ECO:0000256" key="6">
    <source>
        <dbReference type="ARBA" id="ARBA00034617"/>
    </source>
</evidence>
<comment type="caution">
    <text evidence="11">The sequence shown here is derived from an EMBL/GenBank/DDBJ whole genome shotgun (WGS) entry which is preliminary data.</text>
</comment>
<dbReference type="InterPro" id="IPR035093">
    <property type="entry name" value="RelE/ParE_toxin_dom_sf"/>
</dbReference>
<evidence type="ECO:0000256" key="2">
    <source>
        <dbReference type="ARBA" id="ARBA00022801"/>
    </source>
</evidence>
<evidence type="ECO:0000313" key="12">
    <source>
        <dbReference type="Proteomes" id="UP001302059"/>
    </source>
</evidence>
<dbReference type="RefSeq" id="WP_285521801.1">
    <property type="nucleotide sequence ID" value="NZ_JASNGB010000022.1"/>
</dbReference>
<comment type="catalytic activity">
    <reaction evidence="8">
        <text>ATP + H2O = ADP + phosphate + H(+)</text>
        <dbReference type="Rhea" id="RHEA:13065"/>
        <dbReference type="ChEBI" id="CHEBI:15377"/>
        <dbReference type="ChEBI" id="CHEBI:15378"/>
        <dbReference type="ChEBI" id="CHEBI:30616"/>
        <dbReference type="ChEBI" id="CHEBI:43474"/>
        <dbReference type="ChEBI" id="CHEBI:456216"/>
        <dbReference type="EC" id="5.6.2.4"/>
    </reaction>
</comment>
<dbReference type="EC" id="5.6.2.4" evidence="7"/>
<dbReference type="PANTHER" id="PTHR11070">
    <property type="entry name" value="UVRD / RECB / PCRA DNA HELICASE FAMILY MEMBER"/>
    <property type="match status" value="1"/>
</dbReference>
<feature type="binding site" evidence="9">
    <location>
        <begin position="236"/>
        <end position="243"/>
    </location>
    <ligand>
        <name>ATP</name>
        <dbReference type="ChEBI" id="CHEBI:30616"/>
    </ligand>
</feature>
<evidence type="ECO:0000256" key="3">
    <source>
        <dbReference type="ARBA" id="ARBA00022806"/>
    </source>
</evidence>